<proteinExistence type="predicted"/>
<accession>A0A139WJT7</accession>
<protein>
    <submittedName>
        <fullName evidence="2">Uncharacterized protein</fullName>
    </submittedName>
</protein>
<keyword evidence="1" id="KW-0732">Signal</keyword>
<organism evidence="2 3">
    <name type="scientific">Tribolium castaneum</name>
    <name type="common">Red flour beetle</name>
    <dbReference type="NCBI Taxonomy" id="7070"/>
    <lineage>
        <taxon>Eukaryota</taxon>
        <taxon>Metazoa</taxon>
        <taxon>Ecdysozoa</taxon>
        <taxon>Arthropoda</taxon>
        <taxon>Hexapoda</taxon>
        <taxon>Insecta</taxon>
        <taxon>Pterygota</taxon>
        <taxon>Neoptera</taxon>
        <taxon>Endopterygota</taxon>
        <taxon>Coleoptera</taxon>
        <taxon>Polyphaga</taxon>
        <taxon>Cucujiformia</taxon>
        <taxon>Tenebrionidae</taxon>
        <taxon>Tenebrionidae incertae sedis</taxon>
        <taxon>Tribolium</taxon>
    </lineage>
</organism>
<reference evidence="2 3" key="2">
    <citation type="journal article" date="2010" name="Nucleic Acids Res.">
        <title>BeetleBase in 2010: revisions to provide comprehensive genomic information for Tribolium castaneum.</title>
        <authorList>
            <person name="Kim H.S."/>
            <person name="Murphy T."/>
            <person name="Xia J."/>
            <person name="Caragea D."/>
            <person name="Park Y."/>
            <person name="Beeman R.W."/>
            <person name="Lorenzen M.D."/>
            <person name="Butcher S."/>
            <person name="Manak J.R."/>
            <person name="Brown S.J."/>
        </authorList>
    </citation>
    <scope>GENOME REANNOTATION</scope>
    <source>
        <strain evidence="2 3">Georgia GA2</strain>
    </source>
</reference>
<dbReference type="EMBL" id="KQ971338">
    <property type="protein sequence ID" value="KYB28186.1"/>
    <property type="molecule type" value="Genomic_DNA"/>
</dbReference>
<keyword evidence="3" id="KW-1185">Reference proteome</keyword>
<dbReference type="Proteomes" id="UP000007266">
    <property type="component" value="Linkage group 4"/>
</dbReference>
<evidence type="ECO:0000313" key="2">
    <source>
        <dbReference type="EMBL" id="KYB28186.1"/>
    </source>
</evidence>
<reference evidence="2 3" key="1">
    <citation type="journal article" date="2008" name="Nature">
        <title>The genome of the model beetle and pest Tribolium castaneum.</title>
        <authorList>
            <consortium name="Tribolium Genome Sequencing Consortium"/>
            <person name="Richards S."/>
            <person name="Gibbs R.A."/>
            <person name="Weinstock G.M."/>
            <person name="Brown S.J."/>
            <person name="Denell R."/>
            <person name="Beeman R.W."/>
            <person name="Gibbs R."/>
            <person name="Beeman R.W."/>
            <person name="Brown S.J."/>
            <person name="Bucher G."/>
            <person name="Friedrich M."/>
            <person name="Grimmelikhuijzen C.J."/>
            <person name="Klingler M."/>
            <person name="Lorenzen M."/>
            <person name="Richards S."/>
            <person name="Roth S."/>
            <person name="Schroder R."/>
            <person name="Tautz D."/>
            <person name="Zdobnov E.M."/>
            <person name="Muzny D."/>
            <person name="Gibbs R.A."/>
            <person name="Weinstock G.M."/>
            <person name="Attaway T."/>
            <person name="Bell S."/>
            <person name="Buhay C.J."/>
            <person name="Chandrabose M.N."/>
            <person name="Chavez D."/>
            <person name="Clerk-Blankenburg K.P."/>
            <person name="Cree A."/>
            <person name="Dao M."/>
            <person name="Davis C."/>
            <person name="Chacko J."/>
            <person name="Dinh H."/>
            <person name="Dugan-Rocha S."/>
            <person name="Fowler G."/>
            <person name="Garner T.T."/>
            <person name="Garnes J."/>
            <person name="Gnirke A."/>
            <person name="Hawes A."/>
            <person name="Hernandez J."/>
            <person name="Hines S."/>
            <person name="Holder M."/>
            <person name="Hume J."/>
            <person name="Jhangiani S.N."/>
            <person name="Joshi V."/>
            <person name="Khan Z.M."/>
            <person name="Jackson L."/>
            <person name="Kovar C."/>
            <person name="Kowis A."/>
            <person name="Lee S."/>
            <person name="Lewis L.R."/>
            <person name="Margolis J."/>
            <person name="Morgan M."/>
            <person name="Nazareth L.V."/>
            <person name="Nguyen N."/>
            <person name="Okwuonu G."/>
            <person name="Parker D."/>
            <person name="Richards S."/>
            <person name="Ruiz S.J."/>
            <person name="Santibanez J."/>
            <person name="Savard J."/>
            <person name="Scherer S.E."/>
            <person name="Schneider B."/>
            <person name="Sodergren E."/>
            <person name="Tautz D."/>
            <person name="Vattahil S."/>
            <person name="Villasana D."/>
            <person name="White C.S."/>
            <person name="Wright R."/>
            <person name="Park Y."/>
            <person name="Beeman R.W."/>
            <person name="Lord J."/>
            <person name="Oppert B."/>
            <person name="Lorenzen M."/>
            <person name="Brown S."/>
            <person name="Wang L."/>
            <person name="Savard J."/>
            <person name="Tautz D."/>
            <person name="Richards S."/>
            <person name="Weinstock G."/>
            <person name="Gibbs R.A."/>
            <person name="Liu Y."/>
            <person name="Worley K."/>
            <person name="Weinstock G."/>
            <person name="Elsik C.G."/>
            <person name="Reese J.T."/>
            <person name="Elhaik E."/>
            <person name="Landan G."/>
            <person name="Graur D."/>
            <person name="Arensburger P."/>
            <person name="Atkinson P."/>
            <person name="Beeman R.W."/>
            <person name="Beidler J."/>
            <person name="Brown S.J."/>
            <person name="Demuth J.P."/>
            <person name="Drury D.W."/>
            <person name="Du Y.Z."/>
            <person name="Fujiwara H."/>
            <person name="Lorenzen M."/>
            <person name="Maselli V."/>
            <person name="Osanai M."/>
            <person name="Park Y."/>
            <person name="Robertson H.M."/>
            <person name="Tu Z."/>
            <person name="Wang J.J."/>
            <person name="Wang S."/>
            <person name="Richards S."/>
            <person name="Song H."/>
            <person name="Zhang L."/>
            <person name="Sodergren E."/>
            <person name="Werner D."/>
            <person name="Stanke M."/>
            <person name="Morgenstern B."/>
            <person name="Solovyev V."/>
            <person name="Kosarev P."/>
            <person name="Brown G."/>
            <person name="Chen H.C."/>
            <person name="Ermolaeva O."/>
            <person name="Hlavina W."/>
            <person name="Kapustin Y."/>
            <person name="Kiryutin B."/>
            <person name="Kitts P."/>
            <person name="Maglott D."/>
            <person name="Pruitt K."/>
            <person name="Sapojnikov V."/>
            <person name="Souvorov A."/>
            <person name="Mackey A.J."/>
            <person name="Waterhouse R.M."/>
            <person name="Wyder S."/>
            <person name="Zdobnov E.M."/>
            <person name="Zdobnov E.M."/>
            <person name="Wyder S."/>
            <person name="Kriventseva E.V."/>
            <person name="Kadowaki T."/>
            <person name="Bork P."/>
            <person name="Aranda M."/>
            <person name="Bao R."/>
            <person name="Beermann A."/>
            <person name="Berns N."/>
            <person name="Bolognesi R."/>
            <person name="Bonneton F."/>
            <person name="Bopp D."/>
            <person name="Brown S.J."/>
            <person name="Bucher G."/>
            <person name="Butts T."/>
            <person name="Chaumot A."/>
            <person name="Denell R.E."/>
            <person name="Ferrier D.E."/>
            <person name="Friedrich M."/>
            <person name="Gordon C.M."/>
            <person name="Jindra M."/>
            <person name="Klingler M."/>
            <person name="Lan Q."/>
            <person name="Lattorff H.M."/>
            <person name="Laudet V."/>
            <person name="von Levetsow C."/>
            <person name="Liu Z."/>
            <person name="Lutz R."/>
            <person name="Lynch J.A."/>
            <person name="da Fonseca R.N."/>
            <person name="Posnien N."/>
            <person name="Reuter R."/>
            <person name="Roth S."/>
            <person name="Savard J."/>
            <person name="Schinko J.B."/>
            <person name="Schmitt C."/>
            <person name="Schoppmeier M."/>
            <person name="Schroder R."/>
            <person name="Shippy T.D."/>
            <person name="Simonnet F."/>
            <person name="Marques-Souza H."/>
            <person name="Tautz D."/>
            <person name="Tomoyasu Y."/>
            <person name="Trauner J."/>
            <person name="Van der Zee M."/>
            <person name="Vervoort M."/>
            <person name="Wittkopp N."/>
            <person name="Wimmer E.A."/>
            <person name="Yang X."/>
            <person name="Jones A.K."/>
            <person name="Sattelle D.B."/>
            <person name="Ebert P.R."/>
            <person name="Nelson D."/>
            <person name="Scott J.G."/>
            <person name="Beeman R.W."/>
            <person name="Muthukrishnan S."/>
            <person name="Kramer K.J."/>
            <person name="Arakane Y."/>
            <person name="Beeman R.W."/>
            <person name="Zhu Q."/>
            <person name="Hogenkamp D."/>
            <person name="Dixit R."/>
            <person name="Oppert B."/>
            <person name="Jiang H."/>
            <person name="Zou Z."/>
            <person name="Marshall J."/>
            <person name="Elpidina E."/>
            <person name="Vinokurov K."/>
            <person name="Oppert C."/>
            <person name="Zou Z."/>
            <person name="Evans J."/>
            <person name="Lu Z."/>
            <person name="Zhao P."/>
            <person name="Sumathipala N."/>
            <person name="Altincicek B."/>
            <person name="Vilcinskas A."/>
            <person name="Williams M."/>
            <person name="Hultmark D."/>
            <person name="Hetru C."/>
            <person name="Jiang H."/>
            <person name="Grimmelikhuijzen C.J."/>
            <person name="Hauser F."/>
            <person name="Cazzamali G."/>
            <person name="Williamson M."/>
            <person name="Park Y."/>
            <person name="Li B."/>
            <person name="Tanaka Y."/>
            <person name="Predel R."/>
            <person name="Neupert S."/>
            <person name="Schachtner J."/>
            <person name="Verleyen P."/>
            <person name="Raible F."/>
            <person name="Bork P."/>
            <person name="Friedrich M."/>
            <person name="Walden K.K."/>
            <person name="Robertson H.M."/>
            <person name="Angeli S."/>
            <person name="Foret S."/>
            <person name="Bucher G."/>
            <person name="Schuetz S."/>
            <person name="Maleszka R."/>
            <person name="Wimmer E.A."/>
            <person name="Beeman R.W."/>
            <person name="Lorenzen M."/>
            <person name="Tomoyasu Y."/>
            <person name="Miller S.C."/>
            <person name="Grossmann D."/>
            <person name="Bucher G."/>
        </authorList>
    </citation>
    <scope>NUCLEOTIDE SEQUENCE [LARGE SCALE GENOMIC DNA]</scope>
    <source>
        <strain evidence="2 3">Georgia GA2</strain>
    </source>
</reference>
<evidence type="ECO:0000256" key="1">
    <source>
        <dbReference type="SAM" id="SignalP"/>
    </source>
</evidence>
<gene>
    <name evidence="2" type="primary">AUGUSTUS-3.0.2_32917</name>
    <name evidence="2" type="ORF">TcasGA2_TC032917</name>
</gene>
<sequence>MKFFGVALFFCLLVAASFAIPAELLEPKAEGDGGFSPRQRRLPPYCGWGKEPCY</sequence>
<dbReference type="AlphaFoldDB" id="A0A139WJT7"/>
<name>A0A139WJT7_TRICA</name>
<feature type="signal peptide" evidence="1">
    <location>
        <begin position="1"/>
        <end position="19"/>
    </location>
</feature>
<dbReference type="InParanoid" id="A0A139WJT7"/>
<feature type="chain" id="PRO_5007300059" evidence="1">
    <location>
        <begin position="20"/>
        <end position="54"/>
    </location>
</feature>
<evidence type="ECO:0000313" key="3">
    <source>
        <dbReference type="Proteomes" id="UP000007266"/>
    </source>
</evidence>